<name>A0A0A9FWP8_ARUDO</name>
<sequence>MFQQSIDCFTPNILAIFLWREHKRKAGAWKEQIQSYNDIGVCWTLGQIRLPMGSGPIFSRNIFPLHLTINDLKVITMRYHLPGTHNFIPTFPLVST</sequence>
<evidence type="ECO:0000313" key="1">
    <source>
        <dbReference type="EMBL" id="JAE14731.1"/>
    </source>
</evidence>
<reference evidence="1" key="1">
    <citation type="submission" date="2014-09" db="EMBL/GenBank/DDBJ databases">
        <authorList>
            <person name="Magalhaes I.L.F."/>
            <person name="Oliveira U."/>
            <person name="Santos F.R."/>
            <person name="Vidigal T.H.D.A."/>
            <person name="Brescovit A.D."/>
            <person name="Santos A.J."/>
        </authorList>
    </citation>
    <scope>NUCLEOTIDE SEQUENCE</scope>
    <source>
        <tissue evidence="1">Shoot tissue taken approximately 20 cm above the soil surface</tissue>
    </source>
</reference>
<organism evidence="1">
    <name type="scientific">Arundo donax</name>
    <name type="common">Giant reed</name>
    <name type="synonym">Donax arundinaceus</name>
    <dbReference type="NCBI Taxonomy" id="35708"/>
    <lineage>
        <taxon>Eukaryota</taxon>
        <taxon>Viridiplantae</taxon>
        <taxon>Streptophyta</taxon>
        <taxon>Embryophyta</taxon>
        <taxon>Tracheophyta</taxon>
        <taxon>Spermatophyta</taxon>
        <taxon>Magnoliopsida</taxon>
        <taxon>Liliopsida</taxon>
        <taxon>Poales</taxon>
        <taxon>Poaceae</taxon>
        <taxon>PACMAD clade</taxon>
        <taxon>Arundinoideae</taxon>
        <taxon>Arundineae</taxon>
        <taxon>Arundo</taxon>
    </lineage>
</organism>
<protein>
    <submittedName>
        <fullName evidence="1">Uncharacterized protein</fullName>
    </submittedName>
</protein>
<accession>A0A0A9FWP8</accession>
<proteinExistence type="predicted"/>
<dbReference type="AlphaFoldDB" id="A0A0A9FWP8"/>
<reference evidence="1" key="2">
    <citation type="journal article" date="2015" name="Data Brief">
        <title>Shoot transcriptome of the giant reed, Arundo donax.</title>
        <authorList>
            <person name="Barrero R.A."/>
            <person name="Guerrero F.D."/>
            <person name="Moolhuijzen P."/>
            <person name="Goolsby J.A."/>
            <person name="Tidwell J."/>
            <person name="Bellgard S.E."/>
            <person name="Bellgard M.I."/>
        </authorList>
    </citation>
    <scope>NUCLEOTIDE SEQUENCE</scope>
    <source>
        <tissue evidence="1">Shoot tissue taken approximately 20 cm above the soil surface</tissue>
    </source>
</reference>
<dbReference type="EMBL" id="GBRH01183165">
    <property type="protein sequence ID" value="JAE14731.1"/>
    <property type="molecule type" value="Transcribed_RNA"/>
</dbReference>